<evidence type="ECO:0000256" key="6">
    <source>
        <dbReference type="SAM" id="Phobius"/>
    </source>
</evidence>
<organism evidence="7 8">
    <name type="scientific">Paracoccus chinensis</name>
    <dbReference type="NCBI Taxonomy" id="525640"/>
    <lineage>
        <taxon>Bacteria</taxon>
        <taxon>Pseudomonadati</taxon>
        <taxon>Pseudomonadota</taxon>
        <taxon>Alphaproteobacteria</taxon>
        <taxon>Rhodobacterales</taxon>
        <taxon>Paracoccaceae</taxon>
        <taxon>Paracoccus</taxon>
    </lineage>
</organism>
<dbReference type="InterPro" id="IPR050833">
    <property type="entry name" value="Poly_Biosynth_Transport"/>
</dbReference>
<proteinExistence type="predicted"/>
<protein>
    <submittedName>
        <fullName evidence="7">Membrane protein involved in the export of O-antigen and teichoic acid</fullName>
    </submittedName>
</protein>
<evidence type="ECO:0000313" key="7">
    <source>
        <dbReference type="EMBL" id="SDL28406.1"/>
    </source>
</evidence>
<evidence type="ECO:0000256" key="4">
    <source>
        <dbReference type="ARBA" id="ARBA00022989"/>
    </source>
</evidence>
<keyword evidence="2" id="KW-1003">Cell membrane</keyword>
<feature type="transmembrane region" description="Helical" evidence="6">
    <location>
        <begin position="98"/>
        <end position="120"/>
    </location>
</feature>
<feature type="transmembrane region" description="Helical" evidence="6">
    <location>
        <begin position="408"/>
        <end position="430"/>
    </location>
</feature>
<evidence type="ECO:0000256" key="3">
    <source>
        <dbReference type="ARBA" id="ARBA00022692"/>
    </source>
</evidence>
<keyword evidence="4 6" id="KW-1133">Transmembrane helix</keyword>
<dbReference type="EMBL" id="FNGE01000008">
    <property type="protein sequence ID" value="SDL28406.1"/>
    <property type="molecule type" value="Genomic_DNA"/>
</dbReference>
<name>A0A1G9ITM3_9RHOB</name>
<evidence type="ECO:0000256" key="1">
    <source>
        <dbReference type="ARBA" id="ARBA00004651"/>
    </source>
</evidence>
<dbReference type="GO" id="GO:0005886">
    <property type="term" value="C:plasma membrane"/>
    <property type="evidence" value="ECO:0007669"/>
    <property type="project" value="UniProtKB-SubCell"/>
</dbReference>
<evidence type="ECO:0000313" key="8">
    <source>
        <dbReference type="Proteomes" id="UP000199555"/>
    </source>
</evidence>
<dbReference type="STRING" id="525640.SAMN04487971_108126"/>
<dbReference type="Proteomes" id="UP000199555">
    <property type="component" value="Unassembled WGS sequence"/>
</dbReference>
<feature type="transmembrane region" description="Helical" evidence="6">
    <location>
        <begin position="309"/>
        <end position="334"/>
    </location>
</feature>
<keyword evidence="8" id="KW-1185">Reference proteome</keyword>
<feature type="transmembrane region" description="Helical" evidence="6">
    <location>
        <begin position="383"/>
        <end position="402"/>
    </location>
</feature>
<keyword evidence="5 6" id="KW-0472">Membrane</keyword>
<evidence type="ECO:0000256" key="5">
    <source>
        <dbReference type="ARBA" id="ARBA00023136"/>
    </source>
</evidence>
<keyword evidence="3 6" id="KW-0812">Transmembrane</keyword>
<reference evidence="8" key="1">
    <citation type="submission" date="2016-10" db="EMBL/GenBank/DDBJ databases">
        <authorList>
            <person name="Varghese N."/>
            <person name="Submissions S."/>
        </authorList>
    </citation>
    <scope>NUCLEOTIDE SEQUENCE [LARGE SCALE GENOMIC DNA]</scope>
    <source>
        <strain evidence="8">CGMCC 1.7655</strain>
    </source>
</reference>
<gene>
    <name evidence="7" type="ORF">SAMN04487971_108126</name>
</gene>
<sequence length="463" mass="49203">MRRIKRSFSRSSGGLLGSLFVILSSNAAIAILTLGTFALTSQALSPAGLGLLVLIEAYGRMFDQVLRLEPSQALIRMGMPHRDRAHELSFRRLVKFGFLLDAGGSVLAAAAALACLPLLSGWFGFDAEVQPLVVLYCLTFVLPAPMTVTALFRLFGRFGLYARVTVLASVFRLVMTGVLFVAGGDLTAFVLLLCAVSCIERLLPVFYCWPLLRQRVGSGLLGTPLTGVTQEGGGLWQFIMASNLNVLARNSTRQFDIAALGGFVSPAELSFYVLAKRFAMLVIRLGSPVQLVLYPRMCELMARHDLGHLLRFVFASVAMLLGLGLCGVGLVALVGQPLVAFAFGPEYVAALPNILVQLAGACLFLIGKIFGSALQTVGRVGQLTAVSIITAAVFFIPIPLVVPHYGVIAASCLGLLSGFAFLGICALVFARAVIALRGGAAGTGRAVEPRLGEGEAFVEKQFS</sequence>
<dbReference type="AlphaFoldDB" id="A0A1G9ITM3"/>
<dbReference type="PANTHER" id="PTHR30250:SF31">
    <property type="entry name" value="INNER MEMBRANE PROTEIN YGHQ"/>
    <property type="match status" value="1"/>
</dbReference>
<feature type="transmembrane region" description="Helical" evidence="6">
    <location>
        <begin position="132"/>
        <end position="152"/>
    </location>
</feature>
<evidence type="ECO:0000256" key="2">
    <source>
        <dbReference type="ARBA" id="ARBA00022475"/>
    </source>
</evidence>
<feature type="transmembrane region" description="Helical" evidence="6">
    <location>
        <begin position="354"/>
        <end position="371"/>
    </location>
</feature>
<accession>A0A1G9ITM3</accession>
<dbReference type="PANTHER" id="PTHR30250">
    <property type="entry name" value="PST FAMILY PREDICTED COLANIC ACID TRANSPORTER"/>
    <property type="match status" value="1"/>
</dbReference>
<comment type="subcellular location">
    <subcellularLocation>
        <location evidence="1">Cell membrane</location>
        <topology evidence="1">Multi-pass membrane protein</topology>
    </subcellularLocation>
</comment>